<dbReference type="Pfam" id="PF14689">
    <property type="entry name" value="SPOB_a"/>
    <property type="match status" value="1"/>
</dbReference>
<dbReference type="Gene3D" id="1.10.287.130">
    <property type="match status" value="1"/>
</dbReference>
<keyword evidence="1" id="KW-0808">Transferase</keyword>
<dbReference type="InterPro" id="IPR039506">
    <property type="entry name" value="SPOB_a"/>
</dbReference>
<dbReference type="InterPro" id="IPR005467">
    <property type="entry name" value="His_kinase_dom"/>
</dbReference>
<dbReference type="PROSITE" id="PS50109">
    <property type="entry name" value="HIS_KIN"/>
    <property type="match status" value="1"/>
</dbReference>
<evidence type="ECO:0000256" key="4">
    <source>
        <dbReference type="ARBA" id="ARBA00022840"/>
    </source>
</evidence>
<feature type="transmembrane region" description="Helical" evidence="6">
    <location>
        <begin position="12"/>
        <end position="38"/>
    </location>
</feature>
<dbReference type="SMART" id="SM00387">
    <property type="entry name" value="HATPase_c"/>
    <property type="match status" value="1"/>
</dbReference>
<evidence type="ECO:0000313" key="8">
    <source>
        <dbReference type="EMBL" id="MBW7477038.1"/>
    </source>
</evidence>
<dbReference type="InterPro" id="IPR036890">
    <property type="entry name" value="HATPase_C_sf"/>
</dbReference>
<dbReference type="PANTHER" id="PTHR40448:SF1">
    <property type="entry name" value="TWO-COMPONENT SENSOR HISTIDINE KINASE"/>
    <property type="match status" value="1"/>
</dbReference>
<gene>
    <name evidence="8" type="ORF">K0T92_20175</name>
</gene>
<name>A0ABS7DD01_9BACL</name>
<feature type="transmembrane region" description="Helical" evidence="6">
    <location>
        <begin position="93"/>
        <end position="113"/>
    </location>
</feature>
<accession>A0ABS7DD01</accession>
<keyword evidence="6" id="KW-0812">Transmembrane</keyword>
<proteinExistence type="predicted"/>
<reference evidence="8 9" key="1">
    <citation type="submission" date="2021-07" db="EMBL/GenBank/DDBJ databases">
        <title>Paenibacillus radiodurans sp. nov., isolated from the southeastern edge of Tengger Desert.</title>
        <authorList>
            <person name="Zhang G."/>
        </authorList>
    </citation>
    <scope>NUCLEOTIDE SEQUENCE [LARGE SCALE GENOMIC DNA]</scope>
    <source>
        <strain evidence="8 9">DT7-4</strain>
    </source>
</reference>
<dbReference type="Pfam" id="PF02518">
    <property type="entry name" value="HATPase_c"/>
    <property type="match status" value="1"/>
</dbReference>
<dbReference type="EMBL" id="JAHZIJ010000019">
    <property type="protein sequence ID" value="MBW7477038.1"/>
    <property type="molecule type" value="Genomic_DNA"/>
</dbReference>
<keyword evidence="6" id="KW-1133">Transmembrane helix</keyword>
<feature type="transmembrane region" description="Helical" evidence="6">
    <location>
        <begin position="133"/>
        <end position="151"/>
    </location>
</feature>
<evidence type="ECO:0000256" key="2">
    <source>
        <dbReference type="ARBA" id="ARBA00022741"/>
    </source>
</evidence>
<feature type="domain" description="Histidine kinase" evidence="7">
    <location>
        <begin position="340"/>
        <end position="446"/>
    </location>
</feature>
<feature type="transmembrane region" description="Helical" evidence="6">
    <location>
        <begin position="172"/>
        <end position="190"/>
    </location>
</feature>
<evidence type="ECO:0000259" key="7">
    <source>
        <dbReference type="PROSITE" id="PS50109"/>
    </source>
</evidence>
<dbReference type="Proteomes" id="UP000812277">
    <property type="component" value="Unassembled WGS sequence"/>
</dbReference>
<evidence type="ECO:0000256" key="1">
    <source>
        <dbReference type="ARBA" id="ARBA00022679"/>
    </source>
</evidence>
<feature type="transmembrane region" description="Helical" evidence="6">
    <location>
        <begin position="45"/>
        <end position="62"/>
    </location>
</feature>
<feature type="transmembrane region" description="Helical" evidence="6">
    <location>
        <begin position="202"/>
        <end position="222"/>
    </location>
</feature>
<keyword evidence="9" id="KW-1185">Reference proteome</keyword>
<keyword evidence="6" id="KW-0472">Membrane</keyword>
<keyword evidence="3" id="KW-0418">Kinase</keyword>
<evidence type="ECO:0000313" key="9">
    <source>
        <dbReference type="Proteomes" id="UP000812277"/>
    </source>
</evidence>
<keyword evidence="2" id="KW-0547">Nucleotide-binding</keyword>
<evidence type="ECO:0000256" key="5">
    <source>
        <dbReference type="ARBA" id="ARBA00023012"/>
    </source>
</evidence>
<dbReference type="PANTHER" id="PTHR40448">
    <property type="entry name" value="TWO-COMPONENT SENSOR HISTIDINE KINASE"/>
    <property type="match status" value="1"/>
</dbReference>
<keyword evidence="5" id="KW-0902">Two-component regulatory system</keyword>
<dbReference type="SUPFAM" id="SSF55874">
    <property type="entry name" value="ATPase domain of HSP90 chaperone/DNA topoisomerase II/histidine kinase"/>
    <property type="match status" value="1"/>
</dbReference>
<feature type="transmembrane region" description="Helical" evidence="6">
    <location>
        <begin position="68"/>
        <end position="84"/>
    </location>
</feature>
<protein>
    <submittedName>
        <fullName evidence="8">Spo0B domain-containing protein</fullName>
    </submittedName>
</protein>
<dbReference type="RefSeq" id="WP_219874286.1">
    <property type="nucleotide sequence ID" value="NZ_JAHZIJ010000019.1"/>
</dbReference>
<sequence length="454" mass="51773">MTFPPDYISNTLQLLFIMSIPQAATSLWFSFVCLGFFPERYAKRIIVYSIVQSIYIVGNFFLLPSWAYMLHSQTSIFIFLAFLFPEAKIKMRLLIIFFMMAVSVIFDMVYAYISLHFGGYEHVLYNTVPFKIALFWPGFLAVALITLFLQHKKMYLARQIRNLVVHIRSKPYTTLVALIFLQLLLYMLILSDVFIKPLPIQFLQMMYIVSIAIFLLITIKIVQIIAQARLEGIHQSQEAYLGDLNKMFASIRGQRHDFANHVQVMYAMLALKKHDQLRTYTEEVVSEIQSMNVAVVELPSPALAALIQAKSAIALEKRIRFDYLIHTTSLTFSSVTNIDLVRMIGNLADYAFDEAVKLPPAEREVQLEMFVHNRELYITVTNRGNHLTREEIAQFNLPGETAKADVHTGLGLANVQERAASYNGSVTVDSDLERGITFTIKIPNAGQAKTKPAK</sequence>
<comment type="caution">
    <text evidence="8">The sequence shown here is derived from an EMBL/GenBank/DDBJ whole genome shotgun (WGS) entry which is preliminary data.</text>
</comment>
<dbReference type="Gene3D" id="3.30.565.10">
    <property type="entry name" value="Histidine kinase-like ATPase, C-terminal domain"/>
    <property type="match status" value="1"/>
</dbReference>
<evidence type="ECO:0000256" key="6">
    <source>
        <dbReference type="SAM" id="Phobius"/>
    </source>
</evidence>
<evidence type="ECO:0000256" key="3">
    <source>
        <dbReference type="ARBA" id="ARBA00022777"/>
    </source>
</evidence>
<organism evidence="8 9">
    <name type="scientific">Paenibacillus oenotherae</name>
    <dbReference type="NCBI Taxonomy" id="1435645"/>
    <lineage>
        <taxon>Bacteria</taxon>
        <taxon>Bacillati</taxon>
        <taxon>Bacillota</taxon>
        <taxon>Bacilli</taxon>
        <taxon>Bacillales</taxon>
        <taxon>Paenibacillaceae</taxon>
        <taxon>Paenibacillus</taxon>
    </lineage>
</organism>
<dbReference type="InterPro" id="IPR003594">
    <property type="entry name" value="HATPase_dom"/>
</dbReference>
<keyword evidence="4" id="KW-0067">ATP-binding</keyword>